<dbReference type="InterPro" id="IPR029058">
    <property type="entry name" value="AB_hydrolase_fold"/>
</dbReference>
<dbReference type="PANTHER" id="PTHR11610">
    <property type="entry name" value="LIPASE"/>
    <property type="match status" value="1"/>
</dbReference>
<protein>
    <recommendedName>
        <fullName evidence="5">Lipase domain-containing protein</fullName>
    </recommendedName>
</protein>
<comment type="similarity">
    <text evidence="2 4">Belongs to the AB hydrolase superfamily. Lipase family.</text>
</comment>
<dbReference type="InterPro" id="IPR000734">
    <property type="entry name" value="TAG_lipase"/>
</dbReference>
<dbReference type="GO" id="GO:0016042">
    <property type="term" value="P:lipid catabolic process"/>
    <property type="evidence" value="ECO:0007669"/>
    <property type="project" value="TreeGrafter"/>
</dbReference>
<dbReference type="GO" id="GO:0005615">
    <property type="term" value="C:extracellular space"/>
    <property type="evidence" value="ECO:0007669"/>
    <property type="project" value="TreeGrafter"/>
</dbReference>
<proteinExistence type="inferred from homology"/>
<evidence type="ECO:0000259" key="5">
    <source>
        <dbReference type="Pfam" id="PF00151"/>
    </source>
</evidence>
<comment type="caution">
    <text evidence="6">The sequence shown here is derived from an EMBL/GenBank/DDBJ whole genome shotgun (WGS) entry which is preliminary data.</text>
</comment>
<dbReference type="GO" id="GO:0017171">
    <property type="term" value="F:serine hydrolase activity"/>
    <property type="evidence" value="ECO:0007669"/>
    <property type="project" value="TreeGrafter"/>
</dbReference>
<feature type="domain" description="Lipase" evidence="5">
    <location>
        <begin position="18"/>
        <end position="282"/>
    </location>
</feature>
<dbReference type="AlphaFoldDB" id="A0AAW2HHZ4"/>
<dbReference type="InterPro" id="IPR013818">
    <property type="entry name" value="Lipase"/>
</dbReference>
<accession>A0AAW2HHZ4</accession>
<sequence>MDRPWRTSLRPIPDPFGPDKLNVELFYFTRPDIAKMFTVKTYPAVDLSGAPFDPRKPTVIITHGFLQNGQTKWMHEMKDAYLGSKDANVHQAVSNTRVVARMIERVLQHLIFNHGLRLTDVHLIGHSLGAHISAYVGKNLPGIGRLTGLDPAQPAFEGFGKSVRLYKTDAEFVDVIHTDGTPVSPFGVGVRNPHGHVDLYVNGGSVQPGCFLKETLPRVRNFVQLAILPIAYTARIKECNHMRSYVYLTEAFKDTTCTFWGISASANALAVSIARTLTGTSQQQPKCTIAQCVPLGFDTKATFLRGTFLVPTARQSPFCLRQK</sequence>
<organism evidence="6">
    <name type="scientific">Menopon gallinae</name>
    <name type="common">poultry shaft louse</name>
    <dbReference type="NCBI Taxonomy" id="328185"/>
    <lineage>
        <taxon>Eukaryota</taxon>
        <taxon>Metazoa</taxon>
        <taxon>Ecdysozoa</taxon>
        <taxon>Arthropoda</taxon>
        <taxon>Hexapoda</taxon>
        <taxon>Insecta</taxon>
        <taxon>Pterygota</taxon>
        <taxon>Neoptera</taxon>
        <taxon>Paraneoptera</taxon>
        <taxon>Psocodea</taxon>
        <taxon>Troctomorpha</taxon>
        <taxon>Phthiraptera</taxon>
        <taxon>Amblycera</taxon>
        <taxon>Menoponidae</taxon>
        <taxon>Menopon</taxon>
    </lineage>
</organism>
<comment type="subcellular location">
    <subcellularLocation>
        <location evidence="1">Secreted</location>
    </subcellularLocation>
</comment>
<dbReference type="GO" id="GO:0016298">
    <property type="term" value="F:lipase activity"/>
    <property type="evidence" value="ECO:0007669"/>
    <property type="project" value="InterPro"/>
</dbReference>
<dbReference type="PANTHER" id="PTHR11610:SF173">
    <property type="entry name" value="LIPASE DOMAIN-CONTAINING PROTEIN-RELATED"/>
    <property type="match status" value="1"/>
</dbReference>
<name>A0AAW2HHZ4_9NEOP</name>
<evidence type="ECO:0000256" key="3">
    <source>
        <dbReference type="ARBA" id="ARBA00022525"/>
    </source>
</evidence>
<reference evidence="6" key="1">
    <citation type="journal article" date="2024" name="Gigascience">
        <title>Chromosome-level genome of the poultry shaft louse Menopon gallinae provides insight into the host-switching and adaptive evolution of parasitic lice.</title>
        <authorList>
            <person name="Xu Y."/>
            <person name="Ma L."/>
            <person name="Liu S."/>
            <person name="Liang Y."/>
            <person name="Liu Q."/>
            <person name="He Z."/>
            <person name="Tian L."/>
            <person name="Duan Y."/>
            <person name="Cai W."/>
            <person name="Li H."/>
            <person name="Song F."/>
        </authorList>
    </citation>
    <scope>NUCLEOTIDE SEQUENCE</scope>
    <source>
        <strain evidence="6">Cailab_2023a</strain>
    </source>
</reference>
<dbReference type="Gene3D" id="3.40.50.1820">
    <property type="entry name" value="alpha/beta hydrolase"/>
    <property type="match status" value="1"/>
</dbReference>
<dbReference type="EMBL" id="JARGDH010000004">
    <property type="protein sequence ID" value="KAL0269323.1"/>
    <property type="molecule type" value="Genomic_DNA"/>
</dbReference>
<dbReference type="Pfam" id="PF00151">
    <property type="entry name" value="Lipase"/>
    <property type="match status" value="1"/>
</dbReference>
<evidence type="ECO:0000256" key="2">
    <source>
        <dbReference type="ARBA" id="ARBA00010701"/>
    </source>
</evidence>
<dbReference type="SUPFAM" id="SSF53474">
    <property type="entry name" value="alpha/beta-Hydrolases"/>
    <property type="match status" value="1"/>
</dbReference>
<gene>
    <name evidence="6" type="ORF">PYX00_007102</name>
</gene>
<evidence type="ECO:0000256" key="4">
    <source>
        <dbReference type="RuleBase" id="RU004262"/>
    </source>
</evidence>
<evidence type="ECO:0000256" key="1">
    <source>
        <dbReference type="ARBA" id="ARBA00004613"/>
    </source>
</evidence>
<keyword evidence="3" id="KW-0964">Secreted</keyword>
<evidence type="ECO:0000313" key="6">
    <source>
        <dbReference type="EMBL" id="KAL0269323.1"/>
    </source>
</evidence>